<proteinExistence type="predicted"/>
<evidence type="ECO:0000313" key="2">
    <source>
        <dbReference type="Proteomes" id="UP000824120"/>
    </source>
</evidence>
<evidence type="ECO:0000313" key="1">
    <source>
        <dbReference type="EMBL" id="KAG5583434.1"/>
    </source>
</evidence>
<comment type="caution">
    <text evidence="1">The sequence shown here is derived from an EMBL/GenBank/DDBJ whole genome shotgun (WGS) entry which is preliminary data.</text>
</comment>
<protein>
    <submittedName>
        <fullName evidence="1">Uncharacterized protein</fullName>
    </submittedName>
</protein>
<sequence>MKYSIEYDNDDMVIDENDEQWCHSNKVMSLITSAMYGMMLVAFNKTTHCCSVMDTTCYLLMKIQLKLVIQIYG</sequence>
<accession>A0A9J5X6C8</accession>
<dbReference type="AlphaFoldDB" id="A0A9J5X6C8"/>
<dbReference type="Proteomes" id="UP000824120">
    <property type="component" value="Chromosome 10"/>
</dbReference>
<keyword evidence="2" id="KW-1185">Reference proteome</keyword>
<reference evidence="1 2" key="1">
    <citation type="submission" date="2020-09" db="EMBL/GenBank/DDBJ databases">
        <title>De no assembly of potato wild relative species, Solanum commersonii.</title>
        <authorList>
            <person name="Cho K."/>
        </authorList>
    </citation>
    <scope>NUCLEOTIDE SEQUENCE [LARGE SCALE GENOMIC DNA]</scope>
    <source>
        <strain evidence="1">LZ3.2</strain>
        <tissue evidence="1">Leaf</tissue>
    </source>
</reference>
<gene>
    <name evidence="1" type="ORF">H5410_054061</name>
</gene>
<name>A0A9J5X6C8_SOLCO</name>
<organism evidence="1 2">
    <name type="scientific">Solanum commersonii</name>
    <name type="common">Commerson's wild potato</name>
    <name type="synonym">Commerson's nightshade</name>
    <dbReference type="NCBI Taxonomy" id="4109"/>
    <lineage>
        <taxon>Eukaryota</taxon>
        <taxon>Viridiplantae</taxon>
        <taxon>Streptophyta</taxon>
        <taxon>Embryophyta</taxon>
        <taxon>Tracheophyta</taxon>
        <taxon>Spermatophyta</taxon>
        <taxon>Magnoliopsida</taxon>
        <taxon>eudicotyledons</taxon>
        <taxon>Gunneridae</taxon>
        <taxon>Pentapetalae</taxon>
        <taxon>asterids</taxon>
        <taxon>lamiids</taxon>
        <taxon>Solanales</taxon>
        <taxon>Solanaceae</taxon>
        <taxon>Solanoideae</taxon>
        <taxon>Solaneae</taxon>
        <taxon>Solanum</taxon>
    </lineage>
</organism>
<dbReference type="EMBL" id="JACXVP010000010">
    <property type="protein sequence ID" value="KAG5583434.1"/>
    <property type="molecule type" value="Genomic_DNA"/>
</dbReference>